<organism evidence="5 6">
    <name type="scientific">Actinomadura keratinilytica</name>
    <dbReference type="NCBI Taxonomy" id="547461"/>
    <lineage>
        <taxon>Bacteria</taxon>
        <taxon>Bacillati</taxon>
        <taxon>Actinomycetota</taxon>
        <taxon>Actinomycetes</taxon>
        <taxon>Streptosporangiales</taxon>
        <taxon>Thermomonosporaceae</taxon>
        <taxon>Actinomadura</taxon>
    </lineage>
</organism>
<dbReference type="Gene3D" id="3.40.50.300">
    <property type="entry name" value="P-loop containing nucleotide triphosphate hydrolases"/>
    <property type="match status" value="1"/>
</dbReference>
<evidence type="ECO:0000259" key="4">
    <source>
        <dbReference type="PROSITE" id="PS50043"/>
    </source>
</evidence>
<dbReference type="PROSITE" id="PS50043">
    <property type="entry name" value="HTH_LUXR_2"/>
    <property type="match status" value="1"/>
</dbReference>
<dbReference type="SMART" id="SM00421">
    <property type="entry name" value="HTH_LUXR"/>
    <property type="match status" value="1"/>
</dbReference>
<dbReference type="Pfam" id="PF00196">
    <property type="entry name" value="GerE"/>
    <property type="match status" value="1"/>
</dbReference>
<keyword evidence="6" id="KW-1185">Reference proteome</keyword>
<dbReference type="Gene3D" id="1.10.10.10">
    <property type="entry name" value="Winged helix-like DNA-binding domain superfamily/Winged helix DNA-binding domain"/>
    <property type="match status" value="1"/>
</dbReference>
<dbReference type="PANTHER" id="PTHR16305">
    <property type="entry name" value="TESTICULAR SOLUBLE ADENYLYL CYCLASE"/>
    <property type="match status" value="1"/>
</dbReference>
<reference evidence="6" key="1">
    <citation type="journal article" date="2019" name="Int. J. Syst. Evol. Microbiol.">
        <title>The Global Catalogue of Microorganisms (GCM) 10K type strain sequencing project: providing services to taxonomists for standard genome sequencing and annotation.</title>
        <authorList>
            <consortium name="The Broad Institute Genomics Platform"/>
            <consortium name="The Broad Institute Genome Sequencing Center for Infectious Disease"/>
            <person name="Wu L."/>
            <person name="Ma J."/>
        </authorList>
    </citation>
    <scope>NUCLEOTIDE SEQUENCE [LARGE SCALE GENOMIC DNA]</scope>
    <source>
        <strain evidence="6">JCM 17316</strain>
    </source>
</reference>
<proteinExistence type="predicted"/>
<feature type="domain" description="HTH luxR-type" evidence="4">
    <location>
        <begin position="857"/>
        <end position="922"/>
    </location>
</feature>
<name>A0ABP7Z626_9ACTN</name>
<dbReference type="SUPFAM" id="SSF52540">
    <property type="entry name" value="P-loop containing nucleoside triphosphate hydrolases"/>
    <property type="match status" value="1"/>
</dbReference>
<accession>A0ABP7Z626</accession>
<dbReference type="InterPro" id="IPR000792">
    <property type="entry name" value="Tscrpt_reg_LuxR_C"/>
</dbReference>
<dbReference type="EMBL" id="BAABDO010000069">
    <property type="protein sequence ID" value="GAA4147950.1"/>
    <property type="molecule type" value="Genomic_DNA"/>
</dbReference>
<dbReference type="SUPFAM" id="SSF48452">
    <property type="entry name" value="TPR-like"/>
    <property type="match status" value="1"/>
</dbReference>
<sequence>MTLEAPAGDPPLPPRLVGRNRELAAIDRLMSAAARGNGGSAIVTGGPGIGKTLFLEEVTKRAPSAFTVLRCFGTSSETAVPFAGLHQLLHPLQAHLEGLPSPQVSALKGVFGLSGSPADGLSVPCAALALLDSAAQRAPLLLVVDDAHRMDEASLNILAFVARRLQNIPVAMLVAARDHDVTQRRLGGLPEVRLEPLPPADIRLLVTRTVEDVTERLVDRLVRESAGNPLVVTELVAALPQAVASGAVDPPEELPCSPRLRTWFGALVAELPRAAQTMLLTAAANDCSDLYTVLSAASSLDLDTAELSVLERSGLVSVVGDELVFQPPFLRTIVYRNSTLAERKLVHHALAKATGNNVCRQAHHLAAATHEPDEDVAQKISASAGQARKVNGMMSALRLLERAAALSSGPAVRARLLITAATCAWQAGLPLRARELEQQIDHSDDDPHLLAAAGLLRGSIAHTRVTPIAAHRILLDSARHAALVAPELAAHLLVMAARTTLACGDLAKLGEIGRRLVELGLKPDHPARLFGTAMRRLAALDLRRSGDLDASAEGALRLLSEGEPTVWPSALPYVPVMSGAAQEAYAQVLEVLRAQGATGALPMAATSLIALQHMVGRWDEAVALGDEMLLLAEQTGQEGMQAKLQALLAMLAGTRGDTAHCRKLATQALQGSASGRDHATLALAHWALGRSALSSGDPYSAILHYSRITAPHDSAHHFMIAFMAIPDLVECHVMANQFAEAKAALQAAERWRLDATTPYLLGPLLRARALLAPGAEEAELLLNESIQHLKDCPFERARTELQLGKLLRRERRIRDARRHLHTAVETFTSLRAVPWLEQAAAELRAAGYDRDPDAKKVQGTAETLTPQELRIAQLASQGLTNPEIALRLSISPSTVRYHLSKIFQKLQITSRRQLLQSELYPEGDPTPAPGSAIGPSVNPVPSPRTPTVHTAPHGTPPPTTNVHIERPHRDQKHTIPLPGQPTGRAPRRRRRGGANRAY</sequence>
<dbReference type="InterPro" id="IPR027417">
    <property type="entry name" value="P-loop_NTPase"/>
</dbReference>
<evidence type="ECO:0000256" key="3">
    <source>
        <dbReference type="SAM" id="MobiDB-lite"/>
    </source>
</evidence>
<dbReference type="PANTHER" id="PTHR16305:SF35">
    <property type="entry name" value="TRANSCRIPTIONAL ACTIVATOR DOMAIN"/>
    <property type="match status" value="1"/>
</dbReference>
<keyword evidence="2" id="KW-0067">ATP-binding</keyword>
<dbReference type="PRINTS" id="PR00038">
    <property type="entry name" value="HTHLUXR"/>
</dbReference>
<evidence type="ECO:0000256" key="2">
    <source>
        <dbReference type="ARBA" id="ARBA00022840"/>
    </source>
</evidence>
<dbReference type="InterPro" id="IPR016032">
    <property type="entry name" value="Sig_transdc_resp-reg_C-effctor"/>
</dbReference>
<comment type="caution">
    <text evidence="5">The sequence shown here is derived from an EMBL/GenBank/DDBJ whole genome shotgun (WGS) entry which is preliminary data.</text>
</comment>
<keyword evidence="1" id="KW-0547">Nucleotide-binding</keyword>
<evidence type="ECO:0000313" key="6">
    <source>
        <dbReference type="Proteomes" id="UP001500266"/>
    </source>
</evidence>
<evidence type="ECO:0000313" key="5">
    <source>
        <dbReference type="EMBL" id="GAA4147950.1"/>
    </source>
</evidence>
<protein>
    <submittedName>
        <fullName evidence="5">LuxR family transcriptional regulator</fullName>
    </submittedName>
</protein>
<dbReference type="CDD" id="cd06170">
    <property type="entry name" value="LuxR_C_like"/>
    <property type="match status" value="1"/>
</dbReference>
<dbReference type="Pfam" id="PF13191">
    <property type="entry name" value="AAA_16"/>
    <property type="match status" value="1"/>
</dbReference>
<dbReference type="InterPro" id="IPR036388">
    <property type="entry name" value="WH-like_DNA-bd_sf"/>
</dbReference>
<feature type="compositionally biased region" description="Basic residues" evidence="3">
    <location>
        <begin position="985"/>
        <end position="998"/>
    </location>
</feature>
<evidence type="ECO:0000256" key="1">
    <source>
        <dbReference type="ARBA" id="ARBA00022741"/>
    </source>
</evidence>
<dbReference type="InterPro" id="IPR011990">
    <property type="entry name" value="TPR-like_helical_dom_sf"/>
</dbReference>
<dbReference type="Gene3D" id="1.25.40.10">
    <property type="entry name" value="Tetratricopeptide repeat domain"/>
    <property type="match status" value="1"/>
</dbReference>
<dbReference type="InterPro" id="IPR041664">
    <property type="entry name" value="AAA_16"/>
</dbReference>
<feature type="region of interest" description="Disordered" evidence="3">
    <location>
        <begin position="919"/>
        <end position="998"/>
    </location>
</feature>
<dbReference type="Proteomes" id="UP001500266">
    <property type="component" value="Unassembled WGS sequence"/>
</dbReference>
<gene>
    <name evidence="5" type="ORF">GCM10022416_41810</name>
</gene>
<dbReference type="SUPFAM" id="SSF46894">
    <property type="entry name" value="C-terminal effector domain of the bipartite response regulators"/>
    <property type="match status" value="1"/>
</dbReference>